<dbReference type="PROSITE" id="PS50835">
    <property type="entry name" value="IG_LIKE"/>
    <property type="match status" value="2"/>
</dbReference>
<dbReference type="GO" id="GO:0098632">
    <property type="term" value="F:cell-cell adhesion mediator activity"/>
    <property type="evidence" value="ECO:0007669"/>
    <property type="project" value="TreeGrafter"/>
</dbReference>
<sequence length="118" mass="12804">MLRSGKPPYTFHWLKEGKELVSQNGVIIQTGDMASILLIDPITYSSAGNYTCVVKNAAGMDSYSSALTVTASPSWKEEPHDEEAVVGEKISVKCSAGGHPNPNIEWLKKGTFLFNMIA</sequence>
<dbReference type="InterPro" id="IPR007110">
    <property type="entry name" value="Ig-like_dom"/>
</dbReference>
<comment type="caution">
    <text evidence="3">The sequence shown here is derived from an EMBL/GenBank/DDBJ whole genome shotgun (WGS) entry which is preliminary data.</text>
</comment>
<evidence type="ECO:0000256" key="1">
    <source>
        <dbReference type="ARBA" id="ARBA00023319"/>
    </source>
</evidence>
<dbReference type="InterPro" id="IPR036179">
    <property type="entry name" value="Ig-like_dom_sf"/>
</dbReference>
<organism evidence="3 4">
    <name type="scientific">Araneus ventricosus</name>
    <name type="common">Orbweaver spider</name>
    <name type="synonym">Epeira ventricosa</name>
    <dbReference type="NCBI Taxonomy" id="182803"/>
    <lineage>
        <taxon>Eukaryota</taxon>
        <taxon>Metazoa</taxon>
        <taxon>Ecdysozoa</taxon>
        <taxon>Arthropoda</taxon>
        <taxon>Chelicerata</taxon>
        <taxon>Arachnida</taxon>
        <taxon>Araneae</taxon>
        <taxon>Araneomorphae</taxon>
        <taxon>Entelegynae</taxon>
        <taxon>Araneoidea</taxon>
        <taxon>Araneidae</taxon>
        <taxon>Araneus</taxon>
    </lineage>
</organism>
<dbReference type="GO" id="GO:0070593">
    <property type="term" value="P:dendrite self-avoidance"/>
    <property type="evidence" value="ECO:0007669"/>
    <property type="project" value="TreeGrafter"/>
</dbReference>
<dbReference type="GO" id="GO:0030424">
    <property type="term" value="C:axon"/>
    <property type="evidence" value="ECO:0007669"/>
    <property type="project" value="TreeGrafter"/>
</dbReference>
<dbReference type="GO" id="GO:0007156">
    <property type="term" value="P:homophilic cell adhesion via plasma membrane adhesion molecules"/>
    <property type="evidence" value="ECO:0007669"/>
    <property type="project" value="TreeGrafter"/>
</dbReference>
<keyword evidence="4" id="KW-1185">Reference proteome</keyword>
<reference evidence="3 4" key="1">
    <citation type="journal article" date="2019" name="Sci. Rep.">
        <title>Orb-weaving spider Araneus ventricosus genome elucidates the spidroin gene catalogue.</title>
        <authorList>
            <person name="Kono N."/>
            <person name="Nakamura H."/>
            <person name="Ohtoshi R."/>
            <person name="Moran D.A.P."/>
            <person name="Shinohara A."/>
            <person name="Yoshida Y."/>
            <person name="Fujiwara M."/>
            <person name="Mori M."/>
            <person name="Tomita M."/>
            <person name="Arakawa K."/>
        </authorList>
    </citation>
    <scope>NUCLEOTIDE SEQUENCE [LARGE SCALE GENOMIC DNA]</scope>
</reference>
<keyword evidence="1" id="KW-0393">Immunoglobulin domain</keyword>
<proteinExistence type="predicted"/>
<dbReference type="AlphaFoldDB" id="A0A4Y2AB59"/>
<dbReference type="InterPro" id="IPR013783">
    <property type="entry name" value="Ig-like_fold"/>
</dbReference>
<evidence type="ECO:0000313" key="4">
    <source>
        <dbReference type="Proteomes" id="UP000499080"/>
    </source>
</evidence>
<feature type="domain" description="Ig-like" evidence="2">
    <location>
        <begin position="73"/>
        <end position="118"/>
    </location>
</feature>
<feature type="domain" description="Ig-like" evidence="2">
    <location>
        <begin position="1"/>
        <end position="70"/>
    </location>
</feature>
<gene>
    <name evidence="3" type="ORF">AVEN_53251_1</name>
</gene>
<dbReference type="SUPFAM" id="SSF48726">
    <property type="entry name" value="Immunoglobulin"/>
    <property type="match status" value="2"/>
</dbReference>
<dbReference type="EMBL" id="BGPR01000010">
    <property type="protein sequence ID" value="GBL76505.1"/>
    <property type="molecule type" value="Genomic_DNA"/>
</dbReference>
<dbReference type="Gene3D" id="2.60.40.10">
    <property type="entry name" value="Immunoglobulins"/>
    <property type="match status" value="2"/>
</dbReference>
<protein>
    <recommendedName>
        <fullName evidence="2">Ig-like domain-containing protein</fullName>
    </recommendedName>
</protein>
<dbReference type="InterPro" id="IPR013098">
    <property type="entry name" value="Ig_I-set"/>
</dbReference>
<dbReference type="GO" id="GO:0007411">
    <property type="term" value="P:axon guidance"/>
    <property type="evidence" value="ECO:0007669"/>
    <property type="project" value="TreeGrafter"/>
</dbReference>
<dbReference type="GO" id="GO:0005886">
    <property type="term" value="C:plasma membrane"/>
    <property type="evidence" value="ECO:0007669"/>
    <property type="project" value="TreeGrafter"/>
</dbReference>
<evidence type="ECO:0000313" key="3">
    <source>
        <dbReference type="EMBL" id="GBL76505.1"/>
    </source>
</evidence>
<dbReference type="OrthoDB" id="6436614at2759"/>
<dbReference type="PANTHER" id="PTHR10075">
    <property type="entry name" value="BASIGIN RELATED"/>
    <property type="match status" value="1"/>
</dbReference>
<dbReference type="PANTHER" id="PTHR10075:SF101">
    <property type="entry name" value="ZWEI IG DOMAIN PROTEIN ZIG-3"/>
    <property type="match status" value="1"/>
</dbReference>
<dbReference type="Pfam" id="PF07679">
    <property type="entry name" value="I-set"/>
    <property type="match status" value="2"/>
</dbReference>
<dbReference type="Proteomes" id="UP000499080">
    <property type="component" value="Unassembled WGS sequence"/>
</dbReference>
<name>A0A4Y2AB59_ARAVE</name>
<accession>A0A4Y2AB59</accession>
<evidence type="ECO:0000259" key="2">
    <source>
        <dbReference type="PROSITE" id="PS50835"/>
    </source>
</evidence>